<dbReference type="Pfam" id="PF00753">
    <property type="entry name" value="Lactamase_B"/>
    <property type="match status" value="1"/>
</dbReference>
<name>A0ABU3K9T5_9BACT</name>
<dbReference type="SUPFAM" id="SSF56281">
    <property type="entry name" value="Metallo-hydrolase/oxidoreductase"/>
    <property type="match status" value="1"/>
</dbReference>
<dbReference type="InterPro" id="IPR001279">
    <property type="entry name" value="Metallo-B-lactamas"/>
</dbReference>
<dbReference type="Gene3D" id="3.60.15.10">
    <property type="entry name" value="Ribonuclease Z/Hydroxyacylglutathione hydrolase-like"/>
    <property type="match status" value="1"/>
</dbReference>
<evidence type="ECO:0000313" key="2">
    <source>
        <dbReference type="EMBL" id="MDT7043155.1"/>
    </source>
</evidence>
<dbReference type="PANTHER" id="PTHR42773">
    <property type="entry name" value="METALLO-BETA-LACTAMASE-RELATED"/>
    <property type="match status" value="1"/>
</dbReference>
<evidence type="ECO:0000259" key="1">
    <source>
        <dbReference type="SMART" id="SM00849"/>
    </source>
</evidence>
<dbReference type="SUPFAM" id="SSF54862">
    <property type="entry name" value="4Fe-4S ferredoxins"/>
    <property type="match status" value="1"/>
</dbReference>
<proteinExistence type="predicted"/>
<dbReference type="Gene3D" id="3.30.70.20">
    <property type="match status" value="1"/>
</dbReference>
<dbReference type="CDD" id="cd07727">
    <property type="entry name" value="YmaE-like_MBL-fold"/>
    <property type="match status" value="1"/>
</dbReference>
<keyword evidence="3" id="KW-1185">Reference proteome</keyword>
<evidence type="ECO:0000313" key="3">
    <source>
        <dbReference type="Proteomes" id="UP001250932"/>
    </source>
</evidence>
<gene>
    <name evidence="2" type="ORF">PPG34_12415</name>
</gene>
<reference evidence="2 3" key="1">
    <citation type="journal article" date="2023" name="ISME J.">
        <title>Cultivation and genomic characterization of novel and ubiquitous marine nitrite-oxidizing bacteria from the Nitrospirales.</title>
        <authorList>
            <person name="Mueller A.J."/>
            <person name="Daebeler A."/>
            <person name="Herbold C.W."/>
            <person name="Kirkegaard R.H."/>
            <person name="Daims H."/>
        </authorList>
    </citation>
    <scope>NUCLEOTIDE SEQUENCE [LARGE SCALE GENOMIC DNA]</scope>
    <source>
        <strain evidence="2 3">EB</strain>
    </source>
</reference>
<dbReference type="SMART" id="SM00849">
    <property type="entry name" value="Lactamase_B"/>
    <property type="match status" value="1"/>
</dbReference>
<protein>
    <submittedName>
        <fullName evidence="2">MBL fold metallo-hydrolase</fullName>
    </submittedName>
</protein>
<organism evidence="2 3">
    <name type="scientific">Candidatus Nitronereus thalassa</name>
    <dbReference type="NCBI Taxonomy" id="3020898"/>
    <lineage>
        <taxon>Bacteria</taxon>
        <taxon>Pseudomonadati</taxon>
        <taxon>Nitrospirota</taxon>
        <taxon>Nitrospiria</taxon>
        <taxon>Nitrospirales</taxon>
        <taxon>Nitrospiraceae</taxon>
        <taxon>Candidatus Nitronereus</taxon>
    </lineage>
</organism>
<feature type="domain" description="Metallo-beta-lactamase" evidence="1">
    <location>
        <begin position="107"/>
        <end position="264"/>
    </location>
</feature>
<dbReference type="EMBL" id="JAQOUE010000001">
    <property type="protein sequence ID" value="MDT7043155.1"/>
    <property type="molecule type" value="Genomic_DNA"/>
</dbReference>
<dbReference type="RefSeq" id="WP_313833657.1">
    <property type="nucleotide sequence ID" value="NZ_JAQOUE010000001.1"/>
</dbReference>
<dbReference type="Pfam" id="PF13370">
    <property type="entry name" value="Fer4_13"/>
    <property type="match status" value="1"/>
</dbReference>
<dbReference type="InterPro" id="IPR036866">
    <property type="entry name" value="RibonucZ/Hydroxyglut_hydro"/>
</dbReference>
<dbReference type="PANTHER" id="PTHR42773:SF1">
    <property type="entry name" value="METALLO-BETA-LACTAMASE FAMILY PROTEIN"/>
    <property type="match status" value="1"/>
</dbReference>
<accession>A0ABU3K9T5</accession>
<comment type="caution">
    <text evidence="2">The sequence shown here is derived from an EMBL/GenBank/DDBJ whole genome shotgun (WGS) entry which is preliminary data.</text>
</comment>
<sequence>MANFSKRLVSNIEGNFFVDSTCIDCDTCRQLAPTTFVEDGNYSTVFHQPENKTEESEAYQALIACPVGSIGVLEHNDFEFTKAKASFPMELETGVLYNGFNSEKSFGANSYFVEHPEGNWLIDSPRYVKHLVDAFKERGGIRYIFLSHEDDVADASRYAKVFEATRIIHREDLRALPEAEWVVEGEDVVQVGPEFSFIPVPGHTQGSLALLYNNRFLFSGDHLWWDPIRGQLDAPSVLIWDKEKLMESLTRLLDVPFEWVLPGHGHRAYFEAKTMRGYVKALVELRA</sequence>
<dbReference type="Proteomes" id="UP001250932">
    <property type="component" value="Unassembled WGS sequence"/>
</dbReference>